<feature type="binding site" evidence="9">
    <location>
        <begin position="489"/>
        <end position="496"/>
    </location>
    <ligand>
        <name>ATP</name>
        <dbReference type="ChEBI" id="CHEBI:30616"/>
    </ligand>
</feature>
<keyword evidence="6 9" id="KW-0067">ATP-binding</keyword>
<evidence type="ECO:0000256" key="10">
    <source>
        <dbReference type="SAM" id="MobiDB-lite"/>
    </source>
</evidence>
<protein>
    <submittedName>
        <fullName evidence="13">Type VII secretion protein EccCa</fullName>
    </submittedName>
</protein>
<evidence type="ECO:0000256" key="7">
    <source>
        <dbReference type="ARBA" id="ARBA00022989"/>
    </source>
</evidence>
<dbReference type="PANTHER" id="PTHR22683:SF1">
    <property type="entry name" value="TYPE VII SECRETION SYSTEM PROTEIN ESSC"/>
    <property type="match status" value="1"/>
</dbReference>
<organism evidence="13 14">
    <name type="scientific">Saccharothrix xinjiangensis</name>
    <dbReference type="NCBI Taxonomy" id="204798"/>
    <lineage>
        <taxon>Bacteria</taxon>
        <taxon>Bacillati</taxon>
        <taxon>Actinomycetota</taxon>
        <taxon>Actinomycetes</taxon>
        <taxon>Pseudonocardiales</taxon>
        <taxon>Pseudonocardiaceae</taxon>
        <taxon>Saccharothrix</taxon>
    </lineage>
</organism>
<evidence type="ECO:0000256" key="9">
    <source>
        <dbReference type="PROSITE-ProRule" id="PRU00289"/>
    </source>
</evidence>
<feature type="compositionally biased region" description="Pro residues" evidence="10">
    <location>
        <begin position="725"/>
        <end position="735"/>
    </location>
</feature>
<sequence>MSVKTVHRPVRAVRPRRPDQPLDVAPPPVLPEGKGASGAFTLLPIAGSAASLTLMMFFRGSAFAALGAVMMVVVLVATAVVFLSQRGQAARKRRLHRERYLDHLERLREELGGHEREARGHAWLLDPAPGALADLVRDPARLWERRRRDRDFLAVRVGVGPRPGRALTLADEGTPTNPTDPFLLAEARTLLRRFGAVPGQPLRASLDLAGDVAVIGDREDVLALVRALLCQVAALHAPEDVAVAVCHPPSSARDWYWLRWLPHLVDPARRDSVGALRRIAPDPGALCALLADDLAERATRAAQSRRFDAGGKAAATHQRLLVLCDCHGRDAEPLPLPDRAAAAADLGVTTLHLVADRMAEPEEVSVRITLTGDGRLAVEDLRGDQPDTAAGEPDGLSAAEAEGLARALAPLRLSPESHDDGSGTAPADPVDLLGLGDPTRLDPAALWAPRSDRDFLRVPIGVDQAGRPVWLDLKESAQLGMGPHGLCVGATGSGKSELLRTLVLSLAATHPPDLLNLVMVDYKGGATFAPLARLPHVTGLITNLVDDAGLVDRVRTSLAGEVQRRQQVLADAGKAPDIATYRLLREERPDLPALPHLLVIIDEFGELLTAEPEMIELFLTIGRVGRSIGVHLLLASQRLEAGKIRQLDTHLSYRLGLRTLSDAESRAVLDTPDAALLPPLPGFGYLKVDVSVYTRFKTAYVSGPLHAAEPPSPPTPAGPLVHPVPRYPTRPAAPPPDHDRHATERTTGPTLLSTVVGALAGAGEPGRRIWLDPLPAAVALDVVAGGVDATPTGLALGGPAGTGLEVPIGLLDDPARQWRGTWRLDLAAAGGHVLVLGGPHSGKTTFLRTAVLSLALSLPPGRVAVYGVDLVGTGLRALEPLPIVGGVAGRDSTERIRRTLEELDAELERREEVFRGRGFDDMSELRAAHAAGRVPELAAADVVLVLDGYGQLSGEFERFAPLVHALLARGGAHGVHVVACARRLGEVRLAQQVAFGTRLELRLAEPAESGIDGRLARALPEGRPGRALTPDLLFGQVALPRIDSVADPASTGEGVAGAVRAVRASWVGPTAPPVRLLPPVLPADALPADLPTVPFGVEESGLAPVSLDLFDRDQHLLALGDGGCGKTNLLRVLADGLVRRHGPEDLVFAVFDPRRGLADLVPEEWLGGYAANTALAAQLAAAVAEELGGRAASGRATGPRVVLLVDDYDVLNAAGTRPLAALAPFVSAGRDLGLHVLMTRRVLGAARGLHEQFTATVRESGAAVLVMSGDRAEGQLFPGVRPSVLPAGRGVLIRHGEPVRTVQTAHREAR</sequence>
<evidence type="ECO:0000256" key="2">
    <source>
        <dbReference type="ARBA" id="ARBA00022475"/>
    </source>
</evidence>
<dbReference type="InterPro" id="IPR027417">
    <property type="entry name" value="P-loop_NTPase"/>
</dbReference>
<comment type="subcellular location">
    <subcellularLocation>
        <location evidence="1">Cell membrane</location>
        <topology evidence="1">Multi-pass membrane protein</topology>
    </subcellularLocation>
</comment>
<dbReference type="Proteomes" id="UP001595833">
    <property type="component" value="Unassembled WGS sequence"/>
</dbReference>
<dbReference type="SMART" id="SM00382">
    <property type="entry name" value="AAA"/>
    <property type="match status" value="3"/>
</dbReference>
<dbReference type="InterPro" id="IPR050206">
    <property type="entry name" value="FtsK/SpoIIIE/SftA"/>
</dbReference>
<dbReference type="NCBIfam" id="TIGR03925">
    <property type="entry name" value="T7SS_EccC_b"/>
    <property type="match status" value="1"/>
</dbReference>
<dbReference type="InterPro" id="IPR003593">
    <property type="entry name" value="AAA+_ATPase"/>
</dbReference>
<evidence type="ECO:0000256" key="6">
    <source>
        <dbReference type="ARBA" id="ARBA00022840"/>
    </source>
</evidence>
<evidence type="ECO:0000256" key="8">
    <source>
        <dbReference type="ARBA" id="ARBA00023136"/>
    </source>
</evidence>
<keyword evidence="8 11" id="KW-0472">Membrane</keyword>
<keyword evidence="3 11" id="KW-0812">Transmembrane</keyword>
<keyword evidence="14" id="KW-1185">Reference proteome</keyword>
<dbReference type="Pfam" id="PF01580">
    <property type="entry name" value="FtsK_SpoIIIE"/>
    <property type="match status" value="2"/>
</dbReference>
<dbReference type="PANTHER" id="PTHR22683">
    <property type="entry name" value="SPORULATION PROTEIN RELATED"/>
    <property type="match status" value="1"/>
</dbReference>
<dbReference type="SUPFAM" id="SSF52540">
    <property type="entry name" value="P-loop containing nucleoside triphosphate hydrolases"/>
    <property type="match status" value="3"/>
</dbReference>
<evidence type="ECO:0000256" key="5">
    <source>
        <dbReference type="ARBA" id="ARBA00022741"/>
    </source>
</evidence>
<dbReference type="NCBIfam" id="TIGR03924">
    <property type="entry name" value="T7SS_EccC_a"/>
    <property type="match status" value="1"/>
</dbReference>
<feature type="transmembrane region" description="Helical" evidence="11">
    <location>
        <begin position="62"/>
        <end position="83"/>
    </location>
</feature>
<feature type="domain" description="FtsK" evidence="12">
    <location>
        <begin position="466"/>
        <end position="666"/>
    </location>
</feature>
<dbReference type="EMBL" id="JBHSJB010000033">
    <property type="protein sequence ID" value="MFC5058563.1"/>
    <property type="molecule type" value="Genomic_DNA"/>
</dbReference>
<feature type="region of interest" description="Disordered" evidence="10">
    <location>
        <begin position="1"/>
        <end position="30"/>
    </location>
</feature>
<feature type="compositionally biased region" description="Basic residues" evidence="10">
    <location>
        <begin position="1"/>
        <end position="15"/>
    </location>
</feature>
<keyword evidence="5 9" id="KW-0547">Nucleotide-binding</keyword>
<feature type="domain" description="FtsK" evidence="12">
    <location>
        <begin position="1102"/>
        <end position="1276"/>
    </location>
</feature>
<dbReference type="InterPro" id="IPR023837">
    <property type="entry name" value="EccCb-like_Actinobacteria"/>
</dbReference>
<feature type="binding site" evidence="9">
    <location>
        <begin position="1120"/>
        <end position="1127"/>
    </location>
    <ligand>
        <name>ATP</name>
        <dbReference type="ChEBI" id="CHEBI:30616"/>
    </ligand>
</feature>
<dbReference type="Gene3D" id="3.40.50.300">
    <property type="entry name" value="P-loop containing nucleotide triphosphate hydrolases"/>
    <property type="match status" value="4"/>
</dbReference>
<feature type="binding site" evidence="9">
    <location>
        <begin position="837"/>
        <end position="844"/>
    </location>
    <ligand>
        <name>ATP</name>
        <dbReference type="ChEBI" id="CHEBI:30616"/>
    </ligand>
</feature>
<dbReference type="PROSITE" id="PS50901">
    <property type="entry name" value="FTSK"/>
    <property type="match status" value="3"/>
</dbReference>
<keyword evidence="2" id="KW-1003">Cell membrane</keyword>
<evidence type="ECO:0000256" key="3">
    <source>
        <dbReference type="ARBA" id="ARBA00022692"/>
    </source>
</evidence>
<dbReference type="InterPro" id="IPR002543">
    <property type="entry name" value="FtsK_dom"/>
</dbReference>
<reference evidence="14" key="1">
    <citation type="journal article" date="2019" name="Int. J. Syst. Evol. Microbiol.">
        <title>The Global Catalogue of Microorganisms (GCM) 10K type strain sequencing project: providing services to taxonomists for standard genome sequencing and annotation.</title>
        <authorList>
            <consortium name="The Broad Institute Genomics Platform"/>
            <consortium name="The Broad Institute Genome Sequencing Center for Infectious Disease"/>
            <person name="Wu L."/>
            <person name="Ma J."/>
        </authorList>
    </citation>
    <scope>NUCLEOTIDE SEQUENCE [LARGE SCALE GENOMIC DNA]</scope>
    <source>
        <strain evidence="14">KCTC 12848</strain>
    </source>
</reference>
<dbReference type="InterPro" id="IPR023836">
    <property type="entry name" value="EccCa-like_Actinobacteria"/>
</dbReference>
<keyword evidence="7 11" id="KW-1133">Transmembrane helix</keyword>
<dbReference type="RefSeq" id="WP_344038905.1">
    <property type="nucleotide sequence ID" value="NZ_BAAAKE010000013.1"/>
</dbReference>
<feature type="transmembrane region" description="Helical" evidence="11">
    <location>
        <begin position="36"/>
        <end position="55"/>
    </location>
</feature>
<name>A0ABV9YAE7_9PSEU</name>
<evidence type="ECO:0000256" key="11">
    <source>
        <dbReference type="SAM" id="Phobius"/>
    </source>
</evidence>
<evidence type="ECO:0000313" key="14">
    <source>
        <dbReference type="Proteomes" id="UP001595833"/>
    </source>
</evidence>
<evidence type="ECO:0000259" key="12">
    <source>
        <dbReference type="PROSITE" id="PS50901"/>
    </source>
</evidence>
<gene>
    <name evidence="13" type="primary">eccCa</name>
    <name evidence="13" type="ORF">ACFPFM_33035</name>
</gene>
<evidence type="ECO:0000313" key="13">
    <source>
        <dbReference type="EMBL" id="MFC5058563.1"/>
    </source>
</evidence>
<feature type="domain" description="FtsK" evidence="12">
    <location>
        <begin position="819"/>
        <end position="1010"/>
    </location>
</feature>
<accession>A0ABV9YAE7</accession>
<evidence type="ECO:0000256" key="4">
    <source>
        <dbReference type="ARBA" id="ARBA00022737"/>
    </source>
</evidence>
<keyword evidence="4" id="KW-0677">Repeat</keyword>
<evidence type="ECO:0000256" key="1">
    <source>
        <dbReference type="ARBA" id="ARBA00004651"/>
    </source>
</evidence>
<comment type="caution">
    <text evidence="13">The sequence shown here is derived from an EMBL/GenBank/DDBJ whole genome shotgun (WGS) entry which is preliminary data.</text>
</comment>
<feature type="region of interest" description="Disordered" evidence="10">
    <location>
        <begin position="706"/>
        <end position="745"/>
    </location>
</feature>
<proteinExistence type="predicted"/>